<name>A0A644XAR3_9ZZZZ</name>
<proteinExistence type="predicted"/>
<reference evidence="1" key="1">
    <citation type="submission" date="2019-08" db="EMBL/GenBank/DDBJ databases">
        <authorList>
            <person name="Kucharzyk K."/>
            <person name="Murdoch R.W."/>
            <person name="Higgins S."/>
            <person name="Loffler F."/>
        </authorList>
    </citation>
    <scope>NUCLEOTIDE SEQUENCE</scope>
</reference>
<dbReference type="AlphaFoldDB" id="A0A644XAR3"/>
<dbReference type="InterPro" id="IPR017016">
    <property type="entry name" value="UCP033595"/>
</dbReference>
<protein>
    <submittedName>
        <fullName evidence="1">Uncharacterized protein</fullName>
    </submittedName>
</protein>
<evidence type="ECO:0000313" key="1">
    <source>
        <dbReference type="EMBL" id="MPM11263.1"/>
    </source>
</evidence>
<organism evidence="1">
    <name type="scientific">bioreactor metagenome</name>
    <dbReference type="NCBI Taxonomy" id="1076179"/>
    <lineage>
        <taxon>unclassified sequences</taxon>
        <taxon>metagenomes</taxon>
        <taxon>ecological metagenomes</taxon>
    </lineage>
</organism>
<dbReference type="EMBL" id="VSSQ01001807">
    <property type="protein sequence ID" value="MPM11263.1"/>
    <property type="molecule type" value="Genomic_DNA"/>
</dbReference>
<accession>A0A644XAR3</accession>
<sequence>MYSETLISVSDLEGLQCRYYLIDGAGSYGISVLNIDTGEKLGIPEISVSRAETLDLLSLLCRGGVTTLTFFDVVEDWLCT</sequence>
<dbReference type="Pfam" id="PF20124">
    <property type="entry name" value="DUF6514"/>
    <property type="match status" value="1"/>
</dbReference>
<comment type="caution">
    <text evidence="1">The sequence shown here is derived from an EMBL/GenBank/DDBJ whole genome shotgun (WGS) entry which is preliminary data.</text>
</comment>
<gene>
    <name evidence="1" type="ORF">SDC9_57603</name>
</gene>